<dbReference type="RefSeq" id="WP_112177882.1">
    <property type="nucleotide sequence ID" value="NZ_QEOB01000039.1"/>
</dbReference>
<keyword evidence="7" id="KW-1185">Reference proteome</keyword>
<dbReference type="EMBL" id="QEOB01000039">
    <property type="protein sequence ID" value="PVX62721.1"/>
    <property type="molecule type" value="Genomic_DNA"/>
</dbReference>
<gene>
    <name evidence="6" type="ORF">C7402_13928</name>
</gene>
<comment type="caution">
    <text evidence="6">The sequence shown here is derived from an EMBL/GenBank/DDBJ whole genome shotgun (WGS) entry which is preliminary data.</text>
</comment>
<keyword evidence="1" id="KW-0805">Transcription regulation</keyword>
<keyword evidence="3" id="KW-0804">Transcription</keyword>
<evidence type="ECO:0000259" key="5">
    <source>
        <dbReference type="PROSITE" id="PS51063"/>
    </source>
</evidence>
<dbReference type="SUPFAM" id="SSF46785">
    <property type="entry name" value="Winged helix' DNA-binding domain"/>
    <property type="match status" value="1"/>
</dbReference>
<dbReference type="Gene3D" id="2.60.120.10">
    <property type="entry name" value="Jelly Rolls"/>
    <property type="match status" value="1"/>
</dbReference>
<dbReference type="SUPFAM" id="SSF51206">
    <property type="entry name" value="cAMP-binding domain-like"/>
    <property type="match status" value="1"/>
</dbReference>
<name>A0ABX5K7C4_9BURK</name>
<dbReference type="InterPro" id="IPR000595">
    <property type="entry name" value="cNMP-bd_dom"/>
</dbReference>
<reference evidence="6 7" key="1">
    <citation type="submission" date="2018-05" db="EMBL/GenBank/DDBJ databases">
        <title>Genomic Encyclopedia of Type Strains, Phase IV (KMG-V): Genome sequencing to study the core and pangenomes of soil and plant-associated prokaryotes.</title>
        <authorList>
            <person name="Whitman W."/>
        </authorList>
    </citation>
    <scope>NUCLEOTIDE SEQUENCE [LARGE SCALE GENOMIC DNA]</scope>
    <source>
        <strain evidence="6 7">SCZa-39</strain>
    </source>
</reference>
<evidence type="ECO:0000256" key="2">
    <source>
        <dbReference type="ARBA" id="ARBA00023125"/>
    </source>
</evidence>
<proteinExistence type="predicted"/>
<dbReference type="PROSITE" id="PS50042">
    <property type="entry name" value="CNMP_BINDING_3"/>
    <property type="match status" value="1"/>
</dbReference>
<dbReference type="Pfam" id="PF13545">
    <property type="entry name" value="HTH_Crp_2"/>
    <property type="match status" value="1"/>
</dbReference>
<feature type="domain" description="HTH crp-type" evidence="5">
    <location>
        <begin position="149"/>
        <end position="219"/>
    </location>
</feature>
<feature type="domain" description="Cyclic nucleotide-binding" evidence="4">
    <location>
        <begin position="15"/>
        <end position="119"/>
    </location>
</feature>
<dbReference type="SMART" id="SM00100">
    <property type="entry name" value="cNMP"/>
    <property type="match status" value="1"/>
</dbReference>
<sequence>MREDFNLKEYLRAQFLLKSSDNDTIELARTMARVEKVKAEDYLVIQGDKTSPLVLLLTGQLRTCVLTEDGRELPLHMLHAGDATGAVSIIQGIPSTKNVVAVKPSVVALINRADARRLFSAPTVTRELNAMFASLIQGVITEQNTTGSAKSTARVCAILYAMFREAGSKQDSPVELPTHSSLASVAQVSRETVTRVLGLLSRREIIVKERQRIFVRKPEALQLLASGSTIGPEGAGE</sequence>
<evidence type="ECO:0000313" key="6">
    <source>
        <dbReference type="EMBL" id="PVX62721.1"/>
    </source>
</evidence>
<organism evidence="6 7">
    <name type="scientific">Paraburkholderia unamae</name>
    <dbReference type="NCBI Taxonomy" id="219649"/>
    <lineage>
        <taxon>Bacteria</taxon>
        <taxon>Pseudomonadati</taxon>
        <taxon>Pseudomonadota</taxon>
        <taxon>Betaproteobacteria</taxon>
        <taxon>Burkholderiales</taxon>
        <taxon>Burkholderiaceae</taxon>
        <taxon>Paraburkholderia</taxon>
    </lineage>
</organism>
<dbReference type="InterPro" id="IPR036390">
    <property type="entry name" value="WH_DNA-bd_sf"/>
</dbReference>
<dbReference type="Pfam" id="PF00027">
    <property type="entry name" value="cNMP_binding"/>
    <property type="match status" value="1"/>
</dbReference>
<evidence type="ECO:0000256" key="1">
    <source>
        <dbReference type="ARBA" id="ARBA00023015"/>
    </source>
</evidence>
<evidence type="ECO:0000256" key="3">
    <source>
        <dbReference type="ARBA" id="ARBA00023163"/>
    </source>
</evidence>
<dbReference type="InterPro" id="IPR018490">
    <property type="entry name" value="cNMP-bd_dom_sf"/>
</dbReference>
<keyword evidence="2" id="KW-0238">DNA-binding</keyword>
<evidence type="ECO:0000259" key="4">
    <source>
        <dbReference type="PROSITE" id="PS50042"/>
    </source>
</evidence>
<dbReference type="Gene3D" id="1.10.10.10">
    <property type="entry name" value="Winged helix-like DNA-binding domain superfamily/Winged helix DNA-binding domain"/>
    <property type="match status" value="1"/>
</dbReference>
<dbReference type="InterPro" id="IPR036388">
    <property type="entry name" value="WH-like_DNA-bd_sf"/>
</dbReference>
<protein>
    <submittedName>
        <fullName evidence="6">Crp/Fnr family transcriptional regulator</fullName>
    </submittedName>
</protein>
<dbReference type="Proteomes" id="UP000245712">
    <property type="component" value="Unassembled WGS sequence"/>
</dbReference>
<accession>A0ABX5K7C4</accession>
<dbReference type="CDD" id="cd00038">
    <property type="entry name" value="CAP_ED"/>
    <property type="match status" value="1"/>
</dbReference>
<dbReference type="InterPro" id="IPR014710">
    <property type="entry name" value="RmlC-like_jellyroll"/>
</dbReference>
<dbReference type="InterPro" id="IPR012318">
    <property type="entry name" value="HTH_CRP"/>
</dbReference>
<evidence type="ECO:0000313" key="7">
    <source>
        <dbReference type="Proteomes" id="UP000245712"/>
    </source>
</evidence>
<dbReference type="PROSITE" id="PS51063">
    <property type="entry name" value="HTH_CRP_2"/>
    <property type="match status" value="1"/>
</dbReference>